<keyword evidence="1" id="KW-0808">Transferase</keyword>
<dbReference type="GO" id="GO:0016740">
    <property type="term" value="F:transferase activity"/>
    <property type="evidence" value="ECO:0007669"/>
    <property type="project" value="UniProtKB-KW"/>
</dbReference>
<evidence type="ECO:0000313" key="2">
    <source>
        <dbReference type="Proteomes" id="UP000004440"/>
    </source>
</evidence>
<reference evidence="1 2" key="1">
    <citation type="journal article" date="2011" name="J. Bacteriol.">
        <title>Genome Sequence of an Ammonia-Oxidizing Soil Archaeon, "Candidatus Nitrosoarchaeum koreensis" MY1.</title>
        <authorList>
            <person name="Kim B.K."/>
            <person name="Jung M.Y."/>
            <person name="Yu D.S."/>
            <person name="Park S.J."/>
            <person name="Oh T.K."/>
            <person name="Rhee S.K."/>
            <person name="Kim J.F."/>
        </authorList>
    </citation>
    <scope>NUCLEOTIDE SEQUENCE [LARGE SCALE GENOMIC DNA]</scope>
    <source>
        <strain evidence="1 2">MY1</strain>
    </source>
</reference>
<dbReference type="RefSeq" id="WP_007549474.1">
    <property type="nucleotide sequence ID" value="NZ_AFPU01000001.1"/>
</dbReference>
<dbReference type="InterPro" id="IPR016181">
    <property type="entry name" value="Acyl_CoA_acyltransferase"/>
</dbReference>
<accession>F9CYA5</accession>
<dbReference type="OrthoDB" id="120213at2157"/>
<dbReference type="Pfam" id="PF13420">
    <property type="entry name" value="Acetyltransf_4"/>
    <property type="match status" value="1"/>
</dbReference>
<protein>
    <submittedName>
        <fullName evidence="1">Putative ribosomal-protein-serine acetyltransferase</fullName>
    </submittedName>
</protein>
<name>F9CYA5_9ARCH</name>
<proteinExistence type="predicted"/>
<dbReference type="Gene3D" id="3.40.630.30">
    <property type="match status" value="1"/>
</dbReference>
<dbReference type="EMBL" id="AFPU01000001">
    <property type="protein sequence ID" value="EGP92883.1"/>
    <property type="molecule type" value="Genomic_DNA"/>
</dbReference>
<gene>
    <name evidence="1" type="ORF">MY1_0096</name>
</gene>
<dbReference type="Proteomes" id="UP000004440">
    <property type="component" value="Unassembled WGS sequence"/>
</dbReference>
<keyword evidence="2" id="KW-1185">Reference proteome</keyword>
<comment type="caution">
    <text evidence="1">The sequence shown here is derived from an EMBL/GenBank/DDBJ whole genome shotgun (WGS) entry which is preliminary data.</text>
</comment>
<evidence type="ECO:0000313" key="1">
    <source>
        <dbReference type="EMBL" id="EGP92883.1"/>
    </source>
</evidence>
<dbReference type="SUPFAM" id="SSF55729">
    <property type="entry name" value="Acyl-CoA N-acyltransferases (Nat)"/>
    <property type="match status" value="1"/>
</dbReference>
<dbReference type="AlphaFoldDB" id="F9CYA5"/>
<sequence>MNQYNILKKQNYVFENYKLIPLREEDIQSIKNWRNEQIDILRQEKPITREQQINYYNQVIKKSFSDKKPILMLFSFLHNDFCIGYGGLTNIDWTTKNAELSFLVDTNRTSDPNTYENDFTSFLHLIFELAFDELNFTRIFTETYDIRPVHISILEKNGFLLEKRLKQQKRIHETLVDVLIHSCVKNVKS</sequence>
<dbReference type="STRING" id="1001994.MY1_0096"/>
<organism evidence="1 2">
    <name type="scientific">Nitrosarchaeum koreense MY1</name>
    <dbReference type="NCBI Taxonomy" id="1001994"/>
    <lineage>
        <taxon>Archaea</taxon>
        <taxon>Nitrososphaerota</taxon>
        <taxon>Nitrososphaeria</taxon>
        <taxon>Nitrosopumilales</taxon>
        <taxon>Nitrosopumilaceae</taxon>
        <taxon>Nitrosarchaeum</taxon>
    </lineage>
</organism>